<keyword evidence="3" id="KW-1185">Reference proteome</keyword>
<feature type="region of interest" description="Disordered" evidence="1">
    <location>
        <begin position="52"/>
        <end position="74"/>
    </location>
</feature>
<dbReference type="GeneID" id="54487645"/>
<dbReference type="OrthoDB" id="3934880at2759"/>
<dbReference type="EMBL" id="ML996567">
    <property type="protein sequence ID" value="KAF2761257.1"/>
    <property type="molecule type" value="Genomic_DNA"/>
</dbReference>
<evidence type="ECO:0000313" key="3">
    <source>
        <dbReference type="Proteomes" id="UP000799437"/>
    </source>
</evidence>
<evidence type="ECO:0000313" key="2">
    <source>
        <dbReference type="EMBL" id="KAF2761257.1"/>
    </source>
</evidence>
<feature type="region of interest" description="Disordered" evidence="1">
    <location>
        <begin position="1"/>
        <end position="32"/>
    </location>
</feature>
<sequence length="114" mass="12727">MSHLKLVRKKSGEAVKSPLRPSTSSSTSTKAVHFSENLEQIRHFLRSKCTASISADSSPTDEAQQYTSTLPDPSKISPCQYTRWEALHTIFIGVHETEISFNSMISTYPRIVKA</sequence>
<dbReference type="RefSeq" id="XP_033603708.1">
    <property type="nucleotide sequence ID" value="XM_033746591.1"/>
</dbReference>
<organism evidence="2 3">
    <name type="scientific">Pseudovirgaria hyperparasitica</name>
    <dbReference type="NCBI Taxonomy" id="470096"/>
    <lineage>
        <taxon>Eukaryota</taxon>
        <taxon>Fungi</taxon>
        <taxon>Dikarya</taxon>
        <taxon>Ascomycota</taxon>
        <taxon>Pezizomycotina</taxon>
        <taxon>Dothideomycetes</taxon>
        <taxon>Dothideomycetes incertae sedis</taxon>
        <taxon>Acrospermales</taxon>
        <taxon>Acrospermaceae</taxon>
        <taxon>Pseudovirgaria</taxon>
    </lineage>
</organism>
<protein>
    <submittedName>
        <fullName evidence="2">Uncharacterized protein</fullName>
    </submittedName>
</protein>
<feature type="compositionally biased region" description="Polar residues" evidence="1">
    <location>
        <begin position="52"/>
        <end position="71"/>
    </location>
</feature>
<gene>
    <name evidence="2" type="ORF">EJ05DRAFT_497808</name>
</gene>
<accession>A0A6A6WHY1</accession>
<reference evidence="2" key="1">
    <citation type="journal article" date="2020" name="Stud. Mycol.">
        <title>101 Dothideomycetes genomes: a test case for predicting lifestyles and emergence of pathogens.</title>
        <authorList>
            <person name="Haridas S."/>
            <person name="Albert R."/>
            <person name="Binder M."/>
            <person name="Bloem J."/>
            <person name="Labutti K."/>
            <person name="Salamov A."/>
            <person name="Andreopoulos B."/>
            <person name="Baker S."/>
            <person name="Barry K."/>
            <person name="Bills G."/>
            <person name="Bluhm B."/>
            <person name="Cannon C."/>
            <person name="Castanera R."/>
            <person name="Culley D."/>
            <person name="Daum C."/>
            <person name="Ezra D."/>
            <person name="Gonzalez J."/>
            <person name="Henrissat B."/>
            <person name="Kuo A."/>
            <person name="Liang C."/>
            <person name="Lipzen A."/>
            <person name="Lutzoni F."/>
            <person name="Magnuson J."/>
            <person name="Mondo S."/>
            <person name="Nolan M."/>
            <person name="Ohm R."/>
            <person name="Pangilinan J."/>
            <person name="Park H.-J."/>
            <person name="Ramirez L."/>
            <person name="Alfaro M."/>
            <person name="Sun H."/>
            <person name="Tritt A."/>
            <person name="Yoshinaga Y."/>
            <person name="Zwiers L.-H."/>
            <person name="Turgeon B."/>
            <person name="Goodwin S."/>
            <person name="Spatafora J."/>
            <person name="Crous P."/>
            <person name="Grigoriev I."/>
        </authorList>
    </citation>
    <scope>NUCLEOTIDE SEQUENCE</scope>
    <source>
        <strain evidence="2">CBS 121739</strain>
    </source>
</reference>
<dbReference type="Proteomes" id="UP000799437">
    <property type="component" value="Unassembled WGS sequence"/>
</dbReference>
<evidence type="ECO:0000256" key="1">
    <source>
        <dbReference type="SAM" id="MobiDB-lite"/>
    </source>
</evidence>
<dbReference type="AlphaFoldDB" id="A0A6A6WHY1"/>
<name>A0A6A6WHY1_9PEZI</name>
<proteinExistence type="predicted"/>